<keyword evidence="5" id="KW-1185">Reference proteome</keyword>
<sequence length="431" mass="47100">MDRQDERTRALLAARGWVDAGAYVDDDITASKPRGDGTAWAKLLADATAGKVDVVVAVDIDRLLRATRDLNTLIDHGLSVITVDGEIDLTTADGEFRATMFAALARFEVRRKGERQSRAQLQRAEKGRPPKGIRPTGYTLAGDVIEDEAAIVRRIFDRFTAGDTLKGIAADLSAEGVVTRRGGQWSSSSVASILRNARYAGRSIYKGQDVGTGTWLPLVSEAQFAAVQSRLDDPRRKTRGEDTARKHLGSGLYYCSCGLRVRSSSGMGNGLNRYTCRNACHYRSARPIDEYVVGVIRGRLAMPDLRGLLVAPADEAELAQLADEQKDLRLRLKKFEADYDDGLIDGRRLRSATEKTQARLQEVRSRQAQVMGNSAPDAVLSADNPVAAFDAAPLAIRRQVIDALVRVTLLPGRRGSRNLDPATVILDWRAG</sequence>
<reference evidence="4 5" key="1">
    <citation type="submission" date="2019-06" db="EMBL/GenBank/DDBJ databases">
        <title>Whole genome shotgun sequence of Cellulomonas uda NBRC 3747.</title>
        <authorList>
            <person name="Hosoyama A."/>
            <person name="Uohara A."/>
            <person name="Ohji S."/>
            <person name="Ichikawa N."/>
        </authorList>
    </citation>
    <scope>NUCLEOTIDE SEQUENCE [LARGE SCALE GENOMIC DNA]</scope>
    <source>
        <strain evidence="4 5">NBRC 3747</strain>
    </source>
</reference>
<dbReference type="Pfam" id="PF00239">
    <property type="entry name" value="Resolvase"/>
    <property type="match status" value="1"/>
</dbReference>
<dbReference type="PROSITE" id="PS51737">
    <property type="entry name" value="RECOMBINASE_DNA_BIND"/>
    <property type="match status" value="1"/>
</dbReference>
<dbReference type="PROSITE" id="PS51736">
    <property type="entry name" value="RECOMBINASES_3"/>
    <property type="match status" value="1"/>
</dbReference>
<dbReference type="InterPro" id="IPR006119">
    <property type="entry name" value="Resolv_N"/>
</dbReference>
<evidence type="ECO:0000256" key="1">
    <source>
        <dbReference type="SAM" id="MobiDB-lite"/>
    </source>
</evidence>
<dbReference type="CDD" id="cd00338">
    <property type="entry name" value="Ser_Recombinase"/>
    <property type="match status" value="1"/>
</dbReference>
<feature type="domain" description="Resolvase/invertase-type recombinase catalytic" evidence="2">
    <location>
        <begin position="1"/>
        <end position="127"/>
    </location>
</feature>
<dbReference type="PANTHER" id="PTHR30461">
    <property type="entry name" value="DNA-INVERTASE FROM LAMBDOID PROPHAGE"/>
    <property type="match status" value="1"/>
</dbReference>
<dbReference type="Gene3D" id="3.90.1750.20">
    <property type="entry name" value="Putative Large Serine Recombinase, Chain B, Domain 2"/>
    <property type="match status" value="1"/>
</dbReference>
<name>A0A4Y3K7F9_CELUD</name>
<evidence type="ECO:0000259" key="3">
    <source>
        <dbReference type="PROSITE" id="PS51737"/>
    </source>
</evidence>
<protein>
    <submittedName>
        <fullName evidence="4">Site-specific recombinase DNA invertase Pin</fullName>
    </submittedName>
</protein>
<feature type="region of interest" description="Disordered" evidence="1">
    <location>
        <begin position="115"/>
        <end position="137"/>
    </location>
</feature>
<dbReference type="InterPro" id="IPR038109">
    <property type="entry name" value="DNA_bind_recomb_sf"/>
</dbReference>
<dbReference type="GO" id="GO:0003677">
    <property type="term" value="F:DNA binding"/>
    <property type="evidence" value="ECO:0007669"/>
    <property type="project" value="InterPro"/>
</dbReference>
<dbReference type="AlphaFoldDB" id="A0A4Y3K7F9"/>
<dbReference type="InterPro" id="IPR050639">
    <property type="entry name" value="SSR_resolvase"/>
</dbReference>
<dbReference type="GO" id="GO:0000150">
    <property type="term" value="F:DNA strand exchange activity"/>
    <property type="evidence" value="ECO:0007669"/>
    <property type="project" value="InterPro"/>
</dbReference>
<evidence type="ECO:0000313" key="4">
    <source>
        <dbReference type="EMBL" id="GEA79867.1"/>
    </source>
</evidence>
<proteinExistence type="predicted"/>
<dbReference type="PANTHER" id="PTHR30461:SF23">
    <property type="entry name" value="DNA RECOMBINASE-RELATED"/>
    <property type="match status" value="1"/>
</dbReference>
<dbReference type="Gene3D" id="3.40.50.1390">
    <property type="entry name" value="Resolvase, N-terminal catalytic domain"/>
    <property type="match status" value="1"/>
</dbReference>
<dbReference type="InterPro" id="IPR011109">
    <property type="entry name" value="DNA_bind_recombinase_dom"/>
</dbReference>
<feature type="domain" description="Recombinase" evidence="3">
    <location>
        <begin position="130"/>
        <end position="237"/>
    </location>
</feature>
<evidence type="ECO:0000259" key="2">
    <source>
        <dbReference type="PROSITE" id="PS51736"/>
    </source>
</evidence>
<comment type="caution">
    <text evidence="4">The sequence shown here is derived from an EMBL/GenBank/DDBJ whole genome shotgun (WGS) entry which is preliminary data.</text>
</comment>
<dbReference type="Pfam" id="PF07508">
    <property type="entry name" value="Recombinase"/>
    <property type="match status" value="1"/>
</dbReference>
<dbReference type="Proteomes" id="UP000315842">
    <property type="component" value="Unassembled WGS sequence"/>
</dbReference>
<evidence type="ECO:0000313" key="5">
    <source>
        <dbReference type="Proteomes" id="UP000315842"/>
    </source>
</evidence>
<dbReference type="EMBL" id="BJLP01000003">
    <property type="protein sequence ID" value="GEA79867.1"/>
    <property type="molecule type" value="Genomic_DNA"/>
</dbReference>
<organism evidence="4 5">
    <name type="scientific">Cellulomonas uda</name>
    <dbReference type="NCBI Taxonomy" id="1714"/>
    <lineage>
        <taxon>Bacteria</taxon>
        <taxon>Bacillati</taxon>
        <taxon>Actinomycetota</taxon>
        <taxon>Actinomycetes</taxon>
        <taxon>Micrococcales</taxon>
        <taxon>Cellulomonadaceae</taxon>
        <taxon>Cellulomonas</taxon>
    </lineage>
</organism>
<dbReference type="InterPro" id="IPR036162">
    <property type="entry name" value="Resolvase-like_N_sf"/>
</dbReference>
<feature type="compositionally biased region" description="Basic and acidic residues" evidence="1">
    <location>
        <begin position="115"/>
        <end position="128"/>
    </location>
</feature>
<dbReference type="SUPFAM" id="SSF53041">
    <property type="entry name" value="Resolvase-like"/>
    <property type="match status" value="1"/>
</dbReference>
<dbReference type="SMART" id="SM00857">
    <property type="entry name" value="Resolvase"/>
    <property type="match status" value="1"/>
</dbReference>
<gene>
    <name evidence="4" type="ORF">CUD01_03110</name>
</gene>
<accession>A0A4Y3K7F9</accession>